<dbReference type="RefSeq" id="WP_084444258.1">
    <property type="nucleotide sequence ID" value="NZ_FWWW01000049.1"/>
</dbReference>
<dbReference type="EMBL" id="FWWW01000049">
    <property type="protein sequence ID" value="SMB88316.1"/>
    <property type="molecule type" value="Genomic_DNA"/>
</dbReference>
<dbReference type="STRING" id="645990.SAMN00120144_1213"/>
<reference evidence="2 3" key="1">
    <citation type="submission" date="2017-04" db="EMBL/GenBank/DDBJ databases">
        <authorList>
            <person name="Afonso C.L."/>
            <person name="Miller P.J."/>
            <person name="Scott M.A."/>
            <person name="Spackman E."/>
            <person name="Goraichik I."/>
            <person name="Dimitrov K.M."/>
            <person name="Suarez D.L."/>
            <person name="Swayne D.E."/>
        </authorList>
    </citation>
    <scope>NUCLEOTIDE SEQUENCE [LARGE SCALE GENOMIC DNA]</scope>
    <source>
        <strain evidence="2 3">DSM 11622</strain>
    </source>
</reference>
<sequence length="194" mass="20521">MSNQSSTSSWRSEAQSFGRILLYQGDITTLDTDAIVNAANSSLQGGGGVDGAIHRAGGPQILAECRQIRAKQYVDGLPTGRAVLTSGGQLPAANVIHTVGPVWNGGHKQEPESLANCYRNSLSIAAQKKLASVAFPGISTGIYGYPKPEATAIAVREVLAFLETHEHPAEVVFVVFDGESKRLYERELGAKVSG</sequence>
<dbReference type="InterPro" id="IPR002589">
    <property type="entry name" value="Macro_dom"/>
</dbReference>
<proteinExistence type="predicted"/>
<feature type="domain" description="Macro" evidence="1">
    <location>
        <begin position="7"/>
        <end position="192"/>
    </location>
</feature>
<dbReference type="SMART" id="SM00506">
    <property type="entry name" value="A1pp"/>
    <property type="match status" value="1"/>
</dbReference>
<dbReference type="AlphaFoldDB" id="A0A1W1V4R6"/>
<accession>A0A1W1V4R6</accession>
<dbReference type="PANTHER" id="PTHR11106">
    <property type="entry name" value="GANGLIOSIDE INDUCED DIFFERENTIATION ASSOCIATED PROTEIN 2-RELATED"/>
    <property type="match status" value="1"/>
</dbReference>
<dbReference type="OrthoDB" id="6194521at2"/>
<dbReference type="SUPFAM" id="SSF52949">
    <property type="entry name" value="Macro domain-like"/>
    <property type="match status" value="1"/>
</dbReference>
<organism evidence="2 3">
    <name type="scientific">Hymenobacter roseosalivarius DSM 11622</name>
    <dbReference type="NCBI Taxonomy" id="645990"/>
    <lineage>
        <taxon>Bacteria</taxon>
        <taxon>Pseudomonadati</taxon>
        <taxon>Bacteroidota</taxon>
        <taxon>Cytophagia</taxon>
        <taxon>Cytophagales</taxon>
        <taxon>Hymenobacteraceae</taxon>
        <taxon>Hymenobacter</taxon>
    </lineage>
</organism>
<evidence type="ECO:0000313" key="2">
    <source>
        <dbReference type="EMBL" id="SMB88316.1"/>
    </source>
</evidence>
<gene>
    <name evidence="2" type="ORF">SAMN00120144_1213</name>
</gene>
<dbReference type="Gene3D" id="3.40.220.10">
    <property type="entry name" value="Leucine Aminopeptidase, subunit E, domain 1"/>
    <property type="match status" value="1"/>
</dbReference>
<dbReference type="CDD" id="cd02908">
    <property type="entry name" value="Macro_OAADPr_deacetylase"/>
    <property type="match status" value="1"/>
</dbReference>
<dbReference type="Proteomes" id="UP000192266">
    <property type="component" value="Unassembled WGS sequence"/>
</dbReference>
<dbReference type="PROSITE" id="PS51154">
    <property type="entry name" value="MACRO"/>
    <property type="match status" value="1"/>
</dbReference>
<dbReference type="NCBIfam" id="NF001664">
    <property type="entry name" value="PRK00431.1-6"/>
    <property type="match status" value="1"/>
</dbReference>
<dbReference type="Pfam" id="PF01661">
    <property type="entry name" value="Macro"/>
    <property type="match status" value="1"/>
</dbReference>
<protein>
    <submittedName>
        <fullName evidence="2">Appr-1-p processing domain protein</fullName>
    </submittedName>
</protein>
<evidence type="ECO:0000259" key="1">
    <source>
        <dbReference type="PROSITE" id="PS51154"/>
    </source>
</evidence>
<name>A0A1W1V4R6_9BACT</name>
<evidence type="ECO:0000313" key="3">
    <source>
        <dbReference type="Proteomes" id="UP000192266"/>
    </source>
</evidence>
<keyword evidence="3" id="KW-1185">Reference proteome</keyword>
<dbReference type="InterPro" id="IPR043472">
    <property type="entry name" value="Macro_dom-like"/>
</dbReference>
<dbReference type="PANTHER" id="PTHR11106:SF27">
    <property type="entry name" value="MACRO DOMAIN-CONTAINING PROTEIN"/>
    <property type="match status" value="1"/>
</dbReference>